<dbReference type="SUPFAM" id="SSF48008">
    <property type="entry name" value="GntR ligand-binding domain-like"/>
    <property type="match status" value="1"/>
</dbReference>
<keyword evidence="2" id="KW-0238">DNA-binding</keyword>
<dbReference type="Gene3D" id="1.10.10.10">
    <property type="entry name" value="Winged helix-like DNA-binding domain superfamily/Winged helix DNA-binding domain"/>
    <property type="match status" value="1"/>
</dbReference>
<evidence type="ECO:0000313" key="5">
    <source>
        <dbReference type="Proteomes" id="UP000264120"/>
    </source>
</evidence>
<gene>
    <name evidence="4" type="primary">lldR</name>
    <name evidence="4" type="ORF">CD178_02860</name>
</gene>
<name>A0A347WFG3_9PROT</name>
<evidence type="ECO:0000256" key="1">
    <source>
        <dbReference type="ARBA" id="ARBA00023015"/>
    </source>
</evidence>
<sequence length="212" mass="23799">MPGEKLPSTAVLCTEFDVSRTVIREAIASLKLGGRIVTRQGAGTFVTTEDRWVPHFLATPIDDVRAALEILELRIGVETQAAFLAAQRKTAQSLAHLYQMHAQFVAVDTRDPEMEVRADLDFHLAIARAAGNPRFPAFLGHLVSDISRDLFLKYAKISRSLPAYLDNTKKEHQAILEAISRGNAEQAQKLMRRHLEGSLNRYRKLLEVKIRD</sequence>
<proteinExistence type="predicted"/>
<keyword evidence="1" id="KW-0805">Transcription regulation</keyword>
<dbReference type="InterPro" id="IPR036388">
    <property type="entry name" value="WH-like_DNA-bd_sf"/>
</dbReference>
<dbReference type="Proteomes" id="UP000264120">
    <property type="component" value="Chromosome"/>
</dbReference>
<dbReference type="SUPFAM" id="SSF46785">
    <property type="entry name" value="Winged helix' DNA-binding domain"/>
    <property type="match status" value="1"/>
</dbReference>
<dbReference type="RefSeq" id="WP_207918731.1">
    <property type="nucleotide sequence ID" value="NZ_CP023036.1"/>
</dbReference>
<dbReference type="SMART" id="SM00895">
    <property type="entry name" value="FCD"/>
    <property type="match status" value="1"/>
</dbReference>
<dbReference type="Pfam" id="PF00392">
    <property type="entry name" value="GntR"/>
    <property type="match status" value="1"/>
</dbReference>
<accession>A0A347WFG3</accession>
<dbReference type="SMART" id="SM00345">
    <property type="entry name" value="HTH_GNTR"/>
    <property type="match status" value="1"/>
</dbReference>
<reference evidence="4 5" key="1">
    <citation type="submission" date="2017-08" db="EMBL/GenBank/DDBJ databases">
        <title>Complete genome sequence of Gluconacetobacter saccharivorans CV1 isolated from Fermented Vinegar.</title>
        <authorList>
            <person name="Kim S.-Y."/>
        </authorList>
    </citation>
    <scope>NUCLEOTIDE SEQUENCE [LARGE SCALE GENOMIC DNA]</scope>
    <source>
        <strain evidence="4 5">CV1</strain>
    </source>
</reference>
<dbReference type="KEGG" id="ksc:CD178_02860"/>
<keyword evidence="5" id="KW-1185">Reference proteome</keyword>
<dbReference type="PRINTS" id="PR00035">
    <property type="entry name" value="HTHGNTR"/>
</dbReference>
<dbReference type="GO" id="GO:0003700">
    <property type="term" value="F:DNA-binding transcription factor activity"/>
    <property type="evidence" value="ECO:0007669"/>
    <property type="project" value="InterPro"/>
</dbReference>
<dbReference type="CDD" id="cd07377">
    <property type="entry name" value="WHTH_GntR"/>
    <property type="match status" value="1"/>
</dbReference>
<evidence type="ECO:0000256" key="3">
    <source>
        <dbReference type="ARBA" id="ARBA00023163"/>
    </source>
</evidence>
<dbReference type="Pfam" id="PF07729">
    <property type="entry name" value="FCD"/>
    <property type="match status" value="1"/>
</dbReference>
<evidence type="ECO:0000313" key="4">
    <source>
        <dbReference type="EMBL" id="AXY23606.1"/>
    </source>
</evidence>
<dbReference type="PROSITE" id="PS50949">
    <property type="entry name" value="HTH_GNTR"/>
    <property type="match status" value="1"/>
</dbReference>
<dbReference type="Gene3D" id="1.20.120.530">
    <property type="entry name" value="GntR ligand-binding domain-like"/>
    <property type="match status" value="1"/>
</dbReference>
<dbReference type="GO" id="GO:0003677">
    <property type="term" value="F:DNA binding"/>
    <property type="evidence" value="ECO:0007669"/>
    <property type="project" value="UniProtKB-KW"/>
</dbReference>
<keyword evidence="3" id="KW-0804">Transcription</keyword>
<evidence type="ECO:0000256" key="2">
    <source>
        <dbReference type="ARBA" id="ARBA00023125"/>
    </source>
</evidence>
<dbReference type="PANTHER" id="PTHR43537">
    <property type="entry name" value="TRANSCRIPTIONAL REGULATOR, GNTR FAMILY"/>
    <property type="match status" value="1"/>
</dbReference>
<dbReference type="EMBL" id="CP023036">
    <property type="protein sequence ID" value="AXY23606.1"/>
    <property type="molecule type" value="Genomic_DNA"/>
</dbReference>
<dbReference type="PANTHER" id="PTHR43537:SF5">
    <property type="entry name" value="UXU OPERON TRANSCRIPTIONAL REGULATOR"/>
    <property type="match status" value="1"/>
</dbReference>
<dbReference type="AlphaFoldDB" id="A0A347WFG3"/>
<dbReference type="InterPro" id="IPR036390">
    <property type="entry name" value="WH_DNA-bd_sf"/>
</dbReference>
<protein>
    <submittedName>
        <fullName evidence="4">L-lactate dehydrogenase operon regulatory protein</fullName>
    </submittedName>
</protein>
<dbReference type="InterPro" id="IPR000524">
    <property type="entry name" value="Tscrpt_reg_HTH_GntR"/>
</dbReference>
<dbReference type="InterPro" id="IPR008920">
    <property type="entry name" value="TF_FadR/GntR_C"/>
</dbReference>
<dbReference type="InterPro" id="IPR011711">
    <property type="entry name" value="GntR_C"/>
</dbReference>
<organism evidence="4 5">
    <name type="scientific">Komagataeibacter saccharivorans</name>
    <dbReference type="NCBI Taxonomy" id="265959"/>
    <lineage>
        <taxon>Bacteria</taxon>
        <taxon>Pseudomonadati</taxon>
        <taxon>Pseudomonadota</taxon>
        <taxon>Alphaproteobacteria</taxon>
        <taxon>Acetobacterales</taxon>
        <taxon>Acetobacteraceae</taxon>
        <taxon>Komagataeibacter</taxon>
    </lineage>
</organism>